<evidence type="ECO:0000256" key="8">
    <source>
        <dbReference type="RuleBase" id="RU003699"/>
    </source>
</evidence>
<dbReference type="Gene3D" id="1.10.1050.10">
    <property type="entry name" value="Ribosomal Protein S4 Delta 41, Chain A, domain 1"/>
    <property type="match status" value="1"/>
</dbReference>
<evidence type="ECO:0000313" key="13">
    <source>
        <dbReference type="Proteomes" id="UP000185934"/>
    </source>
</evidence>
<comment type="function">
    <text evidence="7">With S5 and S12 plays an important role in translational accuracy.</text>
</comment>
<dbReference type="Pfam" id="PF01479">
    <property type="entry name" value="S4"/>
    <property type="match status" value="1"/>
</dbReference>
<reference evidence="13" key="1">
    <citation type="submission" date="2016-11" db="EMBL/GenBank/DDBJ databases">
        <title>Dehalogenimonas formicexedens sp. nov., a chlorinated alkane respiring bacterium isolated from contaminated groundwater.</title>
        <authorList>
            <person name="Key T.A."/>
            <person name="Bowman K.S."/>
            <person name="Lee I."/>
            <person name="Chun J."/>
            <person name="Albuquerque L."/>
            <person name="da Costa M.S."/>
            <person name="Rainey F.A."/>
            <person name="Moe W.M."/>
        </authorList>
    </citation>
    <scope>NUCLEOTIDE SEQUENCE [LARGE SCALE GENOMIC DNA]</scope>
    <source>
        <strain evidence="13">NSZ-14</strain>
    </source>
</reference>
<comment type="function">
    <text evidence="7">One of the primary rRNA binding proteins, it binds directly to 16S rRNA where it nucleates assembly of the body of the 30S subunit.</text>
</comment>
<evidence type="ECO:0000256" key="5">
    <source>
        <dbReference type="ARBA" id="ARBA00023274"/>
    </source>
</evidence>
<keyword evidence="4 7" id="KW-0689">Ribosomal protein</keyword>
<dbReference type="Proteomes" id="UP000185934">
    <property type="component" value="Chromosome"/>
</dbReference>
<dbReference type="HAMAP" id="MF_01306_B">
    <property type="entry name" value="Ribosomal_uS4_B"/>
    <property type="match status" value="1"/>
</dbReference>
<dbReference type="EMBL" id="CP018258">
    <property type="protein sequence ID" value="APV43582.1"/>
    <property type="molecule type" value="Genomic_DNA"/>
</dbReference>
<dbReference type="InterPro" id="IPR018079">
    <property type="entry name" value="Ribosomal_uS4_CS"/>
</dbReference>
<evidence type="ECO:0000256" key="4">
    <source>
        <dbReference type="ARBA" id="ARBA00022980"/>
    </source>
</evidence>
<feature type="domain" description="RNA-binding S4" evidence="10">
    <location>
        <begin position="97"/>
        <end position="164"/>
    </location>
</feature>
<evidence type="ECO:0000256" key="2">
    <source>
        <dbReference type="ARBA" id="ARBA00022730"/>
    </source>
</evidence>
<dbReference type="GO" id="GO:0019843">
    <property type="term" value="F:rRNA binding"/>
    <property type="evidence" value="ECO:0007669"/>
    <property type="project" value="UniProtKB-UniRule"/>
</dbReference>
<dbReference type="GO" id="GO:0003735">
    <property type="term" value="F:structural constituent of ribosome"/>
    <property type="evidence" value="ECO:0007669"/>
    <property type="project" value="InterPro"/>
</dbReference>
<comment type="similarity">
    <text evidence="1 7 8">Belongs to the universal ribosomal protein uS4 family.</text>
</comment>
<dbReference type="OrthoDB" id="9803672at2"/>
<dbReference type="GO" id="GO:0006412">
    <property type="term" value="P:translation"/>
    <property type="evidence" value="ECO:0007669"/>
    <property type="project" value="UniProtKB-UniRule"/>
</dbReference>
<evidence type="ECO:0000256" key="9">
    <source>
        <dbReference type="SAM" id="MobiDB-lite"/>
    </source>
</evidence>
<evidence type="ECO:0000259" key="11">
    <source>
        <dbReference type="SMART" id="SM01390"/>
    </source>
</evidence>
<evidence type="ECO:0000256" key="6">
    <source>
        <dbReference type="ARBA" id="ARBA00035254"/>
    </source>
</evidence>
<dbReference type="SMART" id="SM01390">
    <property type="entry name" value="Ribosomal_S4"/>
    <property type="match status" value="1"/>
</dbReference>
<dbReference type="PROSITE" id="PS00632">
    <property type="entry name" value="RIBOSOMAL_S4"/>
    <property type="match status" value="1"/>
</dbReference>
<dbReference type="Gene3D" id="3.10.290.10">
    <property type="entry name" value="RNA-binding S4 domain"/>
    <property type="match status" value="1"/>
</dbReference>
<evidence type="ECO:0000256" key="1">
    <source>
        <dbReference type="ARBA" id="ARBA00007465"/>
    </source>
</evidence>
<keyword evidence="3 7" id="KW-0694">RNA-binding</keyword>
<dbReference type="PROSITE" id="PS50889">
    <property type="entry name" value="S4"/>
    <property type="match status" value="1"/>
</dbReference>
<dbReference type="RefSeq" id="WP_076003382.1">
    <property type="nucleotide sequence ID" value="NZ_CP018258.1"/>
</dbReference>
<organism evidence="12 13">
    <name type="scientific">Dehalogenimonas formicexedens</name>
    <dbReference type="NCBI Taxonomy" id="1839801"/>
    <lineage>
        <taxon>Bacteria</taxon>
        <taxon>Bacillati</taxon>
        <taxon>Chloroflexota</taxon>
        <taxon>Dehalococcoidia</taxon>
        <taxon>Dehalococcoidales</taxon>
        <taxon>Dehalococcoidaceae</taxon>
        <taxon>Dehalogenimonas</taxon>
    </lineage>
</organism>
<dbReference type="InterPro" id="IPR001912">
    <property type="entry name" value="Ribosomal_uS4_N"/>
</dbReference>
<accession>A0A1P8F5F7</accession>
<evidence type="ECO:0000256" key="3">
    <source>
        <dbReference type="ARBA" id="ARBA00022884"/>
    </source>
</evidence>
<dbReference type="SMART" id="SM00363">
    <property type="entry name" value="S4"/>
    <property type="match status" value="1"/>
</dbReference>
<dbReference type="KEGG" id="dfo:Dform_00219"/>
<dbReference type="SUPFAM" id="SSF55174">
    <property type="entry name" value="Alpha-L RNA-binding motif"/>
    <property type="match status" value="1"/>
</dbReference>
<dbReference type="InterPro" id="IPR022801">
    <property type="entry name" value="Ribosomal_uS4"/>
</dbReference>
<dbReference type="GO" id="GO:0015935">
    <property type="term" value="C:small ribosomal subunit"/>
    <property type="evidence" value="ECO:0007669"/>
    <property type="project" value="InterPro"/>
</dbReference>
<dbReference type="Pfam" id="PF00163">
    <property type="entry name" value="Ribosomal_S4"/>
    <property type="match status" value="1"/>
</dbReference>
<dbReference type="AlphaFoldDB" id="A0A1P8F5F7"/>
<keyword evidence="2 7" id="KW-0699">rRNA-binding</keyword>
<protein>
    <recommendedName>
        <fullName evidence="6 7">Small ribosomal subunit protein uS4</fullName>
    </recommendedName>
</protein>
<feature type="domain" description="Small ribosomal subunit protein uS4 N-terminal" evidence="11">
    <location>
        <begin position="3"/>
        <end position="96"/>
    </location>
</feature>
<evidence type="ECO:0000259" key="10">
    <source>
        <dbReference type="SMART" id="SM00363"/>
    </source>
</evidence>
<proteinExistence type="inferred from homology"/>
<dbReference type="PANTHER" id="PTHR11831">
    <property type="entry name" value="30S 40S RIBOSOMAL PROTEIN"/>
    <property type="match status" value="1"/>
</dbReference>
<dbReference type="STRING" id="1839801.Dform_00219"/>
<keyword evidence="5 7" id="KW-0687">Ribonucleoprotein</keyword>
<dbReference type="FunFam" id="3.10.290.10:FF:000001">
    <property type="entry name" value="30S ribosomal protein S4"/>
    <property type="match status" value="1"/>
</dbReference>
<feature type="region of interest" description="Disordered" evidence="9">
    <location>
        <begin position="31"/>
        <end position="56"/>
    </location>
</feature>
<sequence>MARYYLAVCRQCRRSGEKLMLKGNKCFSHCTFDKRPKPPGPQPSRPRRMSDRGTQLREKQKIRYTFGMLEREFRRFFAEAERQPGVTGDTLMLLLERRLDNVVYRLGLADSRAQARQLVRHGHIMVGGKNVDIPSYLVKEADTLAFKEQSLKTGYYKRVLEVIESKSVPQWLTLDRKNLTCKVVSLPTTADLDQKLDARAAVEYYSR</sequence>
<name>A0A1P8F5F7_9CHLR</name>
<evidence type="ECO:0000256" key="7">
    <source>
        <dbReference type="HAMAP-Rule" id="MF_01306"/>
    </source>
</evidence>
<gene>
    <name evidence="7" type="primary">rpsD</name>
    <name evidence="12" type="ORF">Dform_00219</name>
</gene>
<dbReference type="NCBIfam" id="NF003717">
    <property type="entry name" value="PRK05327.1"/>
    <property type="match status" value="1"/>
</dbReference>
<comment type="subunit">
    <text evidence="7">Part of the 30S ribosomal subunit. Contacts protein S5. The interaction surface between S4 and S5 is involved in control of translational fidelity.</text>
</comment>
<evidence type="ECO:0000313" key="12">
    <source>
        <dbReference type="EMBL" id="APV43582.1"/>
    </source>
</evidence>
<dbReference type="InterPro" id="IPR036986">
    <property type="entry name" value="S4_RNA-bd_sf"/>
</dbReference>
<dbReference type="NCBIfam" id="TIGR01017">
    <property type="entry name" value="rpsD_bact"/>
    <property type="match status" value="1"/>
</dbReference>
<dbReference type="InterPro" id="IPR005709">
    <property type="entry name" value="Ribosomal_uS4_bac-type"/>
</dbReference>
<dbReference type="InterPro" id="IPR002942">
    <property type="entry name" value="S4_RNA-bd"/>
</dbReference>
<dbReference type="CDD" id="cd00165">
    <property type="entry name" value="S4"/>
    <property type="match status" value="1"/>
</dbReference>
<dbReference type="GO" id="GO:0042274">
    <property type="term" value="P:ribosomal small subunit biogenesis"/>
    <property type="evidence" value="ECO:0007669"/>
    <property type="project" value="TreeGrafter"/>
</dbReference>
<dbReference type="PANTHER" id="PTHR11831:SF4">
    <property type="entry name" value="SMALL RIBOSOMAL SUBUNIT PROTEIN US4M"/>
    <property type="match status" value="1"/>
</dbReference>
<keyword evidence="13" id="KW-1185">Reference proteome</keyword>